<reference evidence="2" key="1">
    <citation type="journal article" date="2015" name="Nat. Genet.">
        <title>The genome and transcriptome of the zoonotic hookworm Ancylostoma ceylanicum identify infection-specific gene families.</title>
        <authorList>
            <person name="Schwarz E.M."/>
            <person name="Hu Y."/>
            <person name="Antoshechkin I."/>
            <person name="Miller M.M."/>
            <person name="Sternberg P.W."/>
            <person name="Aroian R.V."/>
        </authorList>
    </citation>
    <scope>NUCLEOTIDE SEQUENCE</scope>
    <source>
        <strain evidence="2">HY135</strain>
    </source>
</reference>
<proteinExistence type="predicted"/>
<dbReference type="Proteomes" id="UP000024635">
    <property type="component" value="Unassembled WGS sequence"/>
</dbReference>
<dbReference type="EMBL" id="JARK01001379">
    <property type="protein sequence ID" value="EYC13550.1"/>
    <property type="molecule type" value="Genomic_DNA"/>
</dbReference>
<name>A0A016UEK7_9BILA</name>
<organism evidence="1 2">
    <name type="scientific">Ancylostoma ceylanicum</name>
    <dbReference type="NCBI Taxonomy" id="53326"/>
    <lineage>
        <taxon>Eukaryota</taxon>
        <taxon>Metazoa</taxon>
        <taxon>Ecdysozoa</taxon>
        <taxon>Nematoda</taxon>
        <taxon>Chromadorea</taxon>
        <taxon>Rhabditida</taxon>
        <taxon>Rhabditina</taxon>
        <taxon>Rhabditomorpha</taxon>
        <taxon>Strongyloidea</taxon>
        <taxon>Ancylostomatidae</taxon>
        <taxon>Ancylostomatinae</taxon>
        <taxon>Ancylostoma</taxon>
    </lineage>
</organism>
<dbReference type="AlphaFoldDB" id="A0A016UEK7"/>
<protein>
    <recommendedName>
        <fullName evidence="3">Reverse transcriptase domain-containing protein</fullName>
    </recommendedName>
</protein>
<comment type="caution">
    <text evidence="1">The sequence shown here is derived from an EMBL/GenBank/DDBJ whole genome shotgun (WGS) entry which is preliminary data.</text>
</comment>
<gene>
    <name evidence="1" type="primary">Acey_s0043.g781</name>
    <name evidence="1" type="ORF">Y032_0043g781</name>
</gene>
<keyword evidence="2" id="KW-1185">Reference proteome</keyword>
<accession>A0A016UEK7</accession>
<dbReference type="STRING" id="53326.A0A016UEK7"/>
<evidence type="ECO:0000313" key="1">
    <source>
        <dbReference type="EMBL" id="EYC13550.1"/>
    </source>
</evidence>
<evidence type="ECO:0008006" key="3">
    <source>
        <dbReference type="Google" id="ProtNLM"/>
    </source>
</evidence>
<evidence type="ECO:0000313" key="2">
    <source>
        <dbReference type="Proteomes" id="UP000024635"/>
    </source>
</evidence>
<dbReference type="PANTHER" id="PTHR19446">
    <property type="entry name" value="REVERSE TRANSCRIPTASES"/>
    <property type="match status" value="1"/>
</dbReference>
<dbReference type="OrthoDB" id="6375694at2759"/>
<sequence>MAGLKPIKPGKAIGPDDVAAELWKSRHWNSAEWLTALINKAVKEKETPVDWQRNTTIPIWKRKGNPTGCANYRLIRLL</sequence>